<evidence type="ECO:0000256" key="2">
    <source>
        <dbReference type="ARBA" id="ARBA00009592"/>
    </source>
</evidence>
<evidence type="ECO:0000256" key="1">
    <source>
        <dbReference type="ARBA" id="ARBA00004251"/>
    </source>
</evidence>
<protein>
    <submittedName>
        <fullName evidence="14">Uncharacterized protein</fullName>
    </submittedName>
</protein>
<dbReference type="FunFam" id="3.80.10.10:FF:000722">
    <property type="entry name" value="Leucine-rich repeat receptor-like protein kinase"/>
    <property type="match status" value="1"/>
</dbReference>
<evidence type="ECO:0000256" key="4">
    <source>
        <dbReference type="ARBA" id="ARBA00022553"/>
    </source>
</evidence>
<dbReference type="PANTHER" id="PTHR27004:SF428">
    <property type="entry name" value="OS01G0160600 PROTEIN"/>
    <property type="match status" value="1"/>
</dbReference>
<keyword evidence="6 13" id="KW-0812">Transmembrane</keyword>
<dbReference type="PANTHER" id="PTHR27004">
    <property type="entry name" value="RECEPTOR-LIKE PROTEIN 12 ISOFORM X1"/>
    <property type="match status" value="1"/>
</dbReference>
<evidence type="ECO:0000256" key="13">
    <source>
        <dbReference type="SAM" id="Phobius"/>
    </source>
</evidence>
<dbReference type="EMBL" id="JACGWJ010000026">
    <property type="protein sequence ID" value="KAL0312985.1"/>
    <property type="molecule type" value="Genomic_DNA"/>
</dbReference>
<evidence type="ECO:0000256" key="8">
    <source>
        <dbReference type="ARBA" id="ARBA00022737"/>
    </source>
</evidence>
<dbReference type="Gene3D" id="3.80.10.10">
    <property type="entry name" value="Ribonuclease Inhibitor"/>
    <property type="match status" value="1"/>
</dbReference>
<dbReference type="AlphaFoldDB" id="A0AAW2L3Z3"/>
<gene>
    <name evidence="14" type="ORF">Sradi_5697800</name>
</gene>
<evidence type="ECO:0000256" key="3">
    <source>
        <dbReference type="ARBA" id="ARBA00022475"/>
    </source>
</evidence>
<evidence type="ECO:0000256" key="6">
    <source>
        <dbReference type="ARBA" id="ARBA00022692"/>
    </source>
</evidence>
<reference evidence="14" key="2">
    <citation type="journal article" date="2024" name="Plant">
        <title>Genomic evolution and insights into agronomic trait innovations of Sesamum species.</title>
        <authorList>
            <person name="Miao H."/>
            <person name="Wang L."/>
            <person name="Qu L."/>
            <person name="Liu H."/>
            <person name="Sun Y."/>
            <person name="Le M."/>
            <person name="Wang Q."/>
            <person name="Wei S."/>
            <person name="Zheng Y."/>
            <person name="Lin W."/>
            <person name="Duan Y."/>
            <person name="Cao H."/>
            <person name="Xiong S."/>
            <person name="Wang X."/>
            <person name="Wei L."/>
            <person name="Li C."/>
            <person name="Ma Q."/>
            <person name="Ju M."/>
            <person name="Zhao R."/>
            <person name="Li G."/>
            <person name="Mu C."/>
            <person name="Tian Q."/>
            <person name="Mei H."/>
            <person name="Zhang T."/>
            <person name="Gao T."/>
            <person name="Zhang H."/>
        </authorList>
    </citation>
    <scope>NUCLEOTIDE SEQUENCE</scope>
    <source>
        <strain evidence="14">G02</strain>
    </source>
</reference>
<keyword evidence="5" id="KW-0433">Leucine-rich repeat</keyword>
<keyword evidence="11" id="KW-0675">Receptor</keyword>
<comment type="caution">
    <text evidence="14">The sequence shown here is derived from an EMBL/GenBank/DDBJ whole genome shotgun (WGS) entry which is preliminary data.</text>
</comment>
<dbReference type="InterPro" id="IPR032675">
    <property type="entry name" value="LRR_dom_sf"/>
</dbReference>
<comment type="similarity">
    <text evidence="2">Belongs to the RLP family.</text>
</comment>
<evidence type="ECO:0000256" key="12">
    <source>
        <dbReference type="ARBA" id="ARBA00023180"/>
    </source>
</evidence>
<evidence type="ECO:0000256" key="10">
    <source>
        <dbReference type="ARBA" id="ARBA00023136"/>
    </source>
</evidence>
<accession>A0AAW2L3Z3</accession>
<keyword evidence="10 13" id="KW-0472">Membrane</keyword>
<evidence type="ECO:0000256" key="5">
    <source>
        <dbReference type="ARBA" id="ARBA00022614"/>
    </source>
</evidence>
<reference evidence="14" key="1">
    <citation type="submission" date="2020-06" db="EMBL/GenBank/DDBJ databases">
        <authorList>
            <person name="Li T."/>
            <person name="Hu X."/>
            <person name="Zhang T."/>
            <person name="Song X."/>
            <person name="Zhang H."/>
            <person name="Dai N."/>
            <person name="Sheng W."/>
            <person name="Hou X."/>
            <person name="Wei L."/>
        </authorList>
    </citation>
    <scope>NUCLEOTIDE SEQUENCE</scope>
    <source>
        <strain evidence="14">G02</strain>
        <tissue evidence="14">Leaf</tissue>
    </source>
</reference>
<keyword evidence="12" id="KW-0325">Glycoprotein</keyword>
<dbReference type="Pfam" id="PF00560">
    <property type="entry name" value="LRR_1"/>
    <property type="match status" value="2"/>
</dbReference>
<dbReference type="InterPro" id="IPR001611">
    <property type="entry name" value="Leu-rich_rpt"/>
</dbReference>
<keyword evidence="9 13" id="KW-1133">Transmembrane helix</keyword>
<keyword evidence="4" id="KW-0597">Phosphoprotein</keyword>
<keyword evidence="7" id="KW-0732">Signal</keyword>
<name>A0AAW2L3Z3_SESRA</name>
<proteinExistence type="inferred from homology"/>
<dbReference type="SUPFAM" id="SSF52058">
    <property type="entry name" value="L domain-like"/>
    <property type="match status" value="1"/>
</dbReference>
<evidence type="ECO:0000256" key="9">
    <source>
        <dbReference type="ARBA" id="ARBA00022989"/>
    </source>
</evidence>
<keyword evidence="8" id="KW-0677">Repeat</keyword>
<feature type="transmembrane region" description="Helical" evidence="13">
    <location>
        <begin position="105"/>
        <end position="125"/>
    </location>
</feature>
<evidence type="ECO:0000313" key="14">
    <source>
        <dbReference type="EMBL" id="KAL0312985.1"/>
    </source>
</evidence>
<dbReference type="GO" id="GO:0005886">
    <property type="term" value="C:plasma membrane"/>
    <property type="evidence" value="ECO:0007669"/>
    <property type="project" value="UniProtKB-SubCell"/>
</dbReference>
<evidence type="ECO:0000256" key="11">
    <source>
        <dbReference type="ARBA" id="ARBA00023170"/>
    </source>
</evidence>
<sequence length="140" mass="15121">MKYGTIPKSFGNLKQLGSLDLSVNRLRGEIPEELTSLTFLSFLNISYNKLVGRIPVGPQFLTFSASSYTGNTGLCGFPLETSCNPNGYGPAADSEPDLEETEFDWQYVFIGLGYGFGAALAFASLNSAGLNSSFTHRINT</sequence>
<organism evidence="14">
    <name type="scientific">Sesamum radiatum</name>
    <name type="common">Black benniseed</name>
    <dbReference type="NCBI Taxonomy" id="300843"/>
    <lineage>
        <taxon>Eukaryota</taxon>
        <taxon>Viridiplantae</taxon>
        <taxon>Streptophyta</taxon>
        <taxon>Embryophyta</taxon>
        <taxon>Tracheophyta</taxon>
        <taxon>Spermatophyta</taxon>
        <taxon>Magnoliopsida</taxon>
        <taxon>eudicotyledons</taxon>
        <taxon>Gunneridae</taxon>
        <taxon>Pentapetalae</taxon>
        <taxon>asterids</taxon>
        <taxon>lamiids</taxon>
        <taxon>Lamiales</taxon>
        <taxon>Pedaliaceae</taxon>
        <taxon>Sesamum</taxon>
    </lineage>
</organism>
<comment type="subcellular location">
    <subcellularLocation>
        <location evidence="1">Cell membrane</location>
        <topology evidence="1">Single-pass type I membrane protein</topology>
    </subcellularLocation>
</comment>
<keyword evidence="3" id="KW-1003">Cell membrane</keyword>
<evidence type="ECO:0000256" key="7">
    <source>
        <dbReference type="ARBA" id="ARBA00022729"/>
    </source>
</evidence>